<dbReference type="AlphaFoldDB" id="A0A062VKB5"/>
<evidence type="ECO:0000313" key="4">
    <source>
        <dbReference type="Proteomes" id="UP000027100"/>
    </source>
</evidence>
<name>A0A062VKB5_9PROT</name>
<sequence length="179" mass="18050">MAKATAFGAPALLIAALMLTACGDSTTGASASSGRKVEGPSEPASSPSRIVEPGTEGAIAVTINATTEFDAGCMLNPSLENPSGEQFTLYADIGGRRGEAGAVSALLSGEDALTMEITGYTDFGGQIGPTGLSGRCEVLDLVIGNVRCREGIGMEGKIGPCPAPVSFSIAPIVRSLRTK</sequence>
<organism evidence="3 4">
    <name type="scientific">Hyphomonas polymorpha PS728</name>
    <dbReference type="NCBI Taxonomy" id="1280954"/>
    <lineage>
        <taxon>Bacteria</taxon>
        <taxon>Pseudomonadati</taxon>
        <taxon>Pseudomonadota</taxon>
        <taxon>Alphaproteobacteria</taxon>
        <taxon>Hyphomonadales</taxon>
        <taxon>Hyphomonadaceae</taxon>
        <taxon>Hyphomonas</taxon>
    </lineage>
</organism>
<evidence type="ECO:0000313" key="3">
    <source>
        <dbReference type="EMBL" id="KCZ99049.1"/>
    </source>
</evidence>
<feature type="region of interest" description="Disordered" evidence="1">
    <location>
        <begin position="27"/>
        <end position="51"/>
    </location>
</feature>
<keyword evidence="3" id="KW-0449">Lipoprotein</keyword>
<evidence type="ECO:0000256" key="1">
    <source>
        <dbReference type="SAM" id="MobiDB-lite"/>
    </source>
</evidence>
<keyword evidence="4" id="KW-1185">Reference proteome</keyword>
<dbReference type="RefSeq" id="WP_035596474.1">
    <property type="nucleotide sequence ID" value="NZ_ARYM01000007.1"/>
</dbReference>
<gene>
    <name evidence="3" type="ORF">HPO_07477</name>
</gene>
<dbReference type="PROSITE" id="PS51257">
    <property type="entry name" value="PROKAR_LIPOPROTEIN"/>
    <property type="match status" value="1"/>
</dbReference>
<dbReference type="Proteomes" id="UP000027100">
    <property type="component" value="Unassembled WGS sequence"/>
</dbReference>
<feature type="chain" id="PRO_5001615309" evidence="2">
    <location>
        <begin position="24"/>
        <end position="179"/>
    </location>
</feature>
<comment type="caution">
    <text evidence="3">The sequence shown here is derived from an EMBL/GenBank/DDBJ whole genome shotgun (WGS) entry which is preliminary data.</text>
</comment>
<protein>
    <submittedName>
        <fullName evidence="3">Putative lipoprotein</fullName>
    </submittedName>
</protein>
<dbReference type="PATRIC" id="fig|1280954.3.peg.1519"/>
<dbReference type="EMBL" id="ARYM01000007">
    <property type="protein sequence ID" value="KCZ99049.1"/>
    <property type="molecule type" value="Genomic_DNA"/>
</dbReference>
<accession>A0A062VKB5</accession>
<keyword evidence="2" id="KW-0732">Signal</keyword>
<dbReference type="OrthoDB" id="9918752at2"/>
<reference evidence="3 4" key="1">
    <citation type="journal article" date="2014" name="Antonie Van Leeuwenhoek">
        <title>Hyphomonas beringensis sp. nov. and Hyphomonas chukchiensis sp. nov., isolated from surface seawater of the Bering Sea and Chukchi Sea.</title>
        <authorList>
            <person name="Li C."/>
            <person name="Lai Q."/>
            <person name="Li G."/>
            <person name="Dong C."/>
            <person name="Wang J."/>
            <person name="Liao Y."/>
            <person name="Shao Z."/>
        </authorList>
    </citation>
    <scope>NUCLEOTIDE SEQUENCE [LARGE SCALE GENOMIC DNA]</scope>
    <source>
        <strain evidence="3 4">PS728</strain>
    </source>
</reference>
<evidence type="ECO:0000256" key="2">
    <source>
        <dbReference type="SAM" id="SignalP"/>
    </source>
</evidence>
<feature type="signal peptide" evidence="2">
    <location>
        <begin position="1"/>
        <end position="23"/>
    </location>
</feature>
<proteinExistence type="predicted"/>